<dbReference type="AlphaFoldDB" id="A0A367G3J1"/>
<keyword evidence="3" id="KW-0812">Transmembrane</keyword>
<accession>A0A367G3J1</accession>
<feature type="coiled-coil region" evidence="1">
    <location>
        <begin position="32"/>
        <end position="59"/>
    </location>
</feature>
<feature type="transmembrane region" description="Helical" evidence="3">
    <location>
        <begin position="6"/>
        <end position="26"/>
    </location>
</feature>
<dbReference type="GO" id="GO:0008800">
    <property type="term" value="F:beta-lactamase activity"/>
    <property type="evidence" value="ECO:0007669"/>
    <property type="project" value="InterPro"/>
</dbReference>
<feature type="compositionally biased region" description="Low complexity" evidence="2">
    <location>
        <begin position="74"/>
        <end position="83"/>
    </location>
</feature>
<comment type="caution">
    <text evidence="5">The sequence shown here is derived from an EMBL/GenBank/DDBJ whole genome shotgun (WGS) entry which is preliminary data.</text>
</comment>
<evidence type="ECO:0000259" key="4">
    <source>
        <dbReference type="Pfam" id="PF13354"/>
    </source>
</evidence>
<feature type="domain" description="Beta-lactamase class A catalytic" evidence="4">
    <location>
        <begin position="205"/>
        <end position="347"/>
    </location>
</feature>
<dbReference type="SUPFAM" id="SSF56601">
    <property type="entry name" value="beta-lactamase/transpeptidase-like"/>
    <property type="match status" value="1"/>
</dbReference>
<dbReference type="GO" id="GO:0046677">
    <property type="term" value="P:response to antibiotic"/>
    <property type="evidence" value="ECO:0007669"/>
    <property type="project" value="InterPro"/>
</dbReference>
<dbReference type="Gene3D" id="3.40.710.10">
    <property type="entry name" value="DD-peptidase/beta-lactamase superfamily"/>
    <property type="match status" value="1"/>
</dbReference>
<organism evidence="5 6">
    <name type="scientific">Blautia obeum</name>
    <dbReference type="NCBI Taxonomy" id="40520"/>
    <lineage>
        <taxon>Bacteria</taxon>
        <taxon>Bacillati</taxon>
        <taxon>Bacillota</taxon>
        <taxon>Clostridia</taxon>
        <taxon>Lachnospirales</taxon>
        <taxon>Lachnospiraceae</taxon>
        <taxon>Blautia</taxon>
    </lineage>
</organism>
<feature type="region of interest" description="Disordered" evidence="2">
    <location>
        <begin position="65"/>
        <end position="137"/>
    </location>
</feature>
<dbReference type="GO" id="GO:0030655">
    <property type="term" value="P:beta-lactam antibiotic catabolic process"/>
    <property type="evidence" value="ECO:0007669"/>
    <property type="project" value="InterPro"/>
</dbReference>
<dbReference type="RefSeq" id="WP_114001814.1">
    <property type="nucleotide sequence ID" value="NZ_PSQG01000005.1"/>
</dbReference>
<feature type="compositionally biased region" description="Polar residues" evidence="2">
    <location>
        <begin position="117"/>
        <end position="137"/>
    </location>
</feature>
<dbReference type="InterPro" id="IPR045155">
    <property type="entry name" value="Beta-lactam_cat"/>
</dbReference>
<keyword evidence="5" id="KW-0378">Hydrolase</keyword>
<evidence type="ECO:0000313" key="5">
    <source>
        <dbReference type="EMBL" id="RCH45225.1"/>
    </source>
</evidence>
<keyword evidence="3" id="KW-1133">Transmembrane helix</keyword>
<dbReference type="PANTHER" id="PTHR35333:SF3">
    <property type="entry name" value="BETA-LACTAMASE-TYPE TRANSPEPTIDASE FOLD CONTAINING PROTEIN"/>
    <property type="match status" value="1"/>
</dbReference>
<name>A0A367G3J1_9FIRM</name>
<sequence>MKKNTFLYIVIAVLVIALAGLGALNVRSLDKLASLQTKVNKLQKSVQEVSDSAAELSSKADQLDALYPDDPTVSSAAAAASSAEVQGPSAQEESTDTSAASDSSEASGSKNSSSSTQEEGTLSPSSGSTFTDNSDSSMDNLLNQVQSLLPTDNGTWSVYVCNLAKNTEGTINDQQMQAASLIKLYIMGAVYEDYDSLSSKYSKDQLDNALNSMITVSDNDAANTLVNYLGGGDDAAGMARVNKFCQDHGYTSTSMGRLLLADNSNGDNYTSAKDCGKFLKTIYQIDKGTATDNNDTLAGAEYMYRLLKMQTRKNKIPAQMPSEVKVANKTGELDHVENDAGIIYDTAKGIDLVVCFMSQDLNDTSAAQNTIAQDSRAIYGYYNE</sequence>
<proteinExistence type="predicted"/>
<dbReference type="Pfam" id="PF13354">
    <property type="entry name" value="Beta-lactamase2"/>
    <property type="match status" value="1"/>
</dbReference>
<gene>
    <name evidence="5" type="ORF">C4886_04780</name>
</gene>
<feature type="compositionally biased region" description="Low complexity" evidence="2">
    <location>
        <begin position="96"/>
        <end position="116"/>
    </location>
</feature>
<evidence type="ECO:0000256" key="1">
    <source>
        <dbReference type="SAM" id="Coils"/>
    </source>
</evidence>
<evidence type="ECO:0000256" key="2">
    <source>
        <dbReference type="SAM" id="MobiDB-lite"/>
    </source>
</evidence>
<evidence type="ECO:0000256" key="3">
    <source>
        <dbReference type="SAM" id="Phobius"/>
    </source>
</evidence>
<dbReference type="Proteomes" id="UP000253208">
    <property type="component" value="Unassembled WGS sequence"/>
</dbReference>
<reference evidence="5 6" key="1">
    <citation type="submission" date="2018-02" db="EMBL/GenBank/DDBJ databases">
        <title>Complete genome sequencing of Faecalibacterium prausnitzii strains isolated from the human gut.</title>
        <authorList>
            <person name="Fitzgerald B.C."/>
            <person name="Shkoporov A.N."/>
            <person name="Ross P.R."/>
            <person name="Hill C."/>
        </authorList>
    </citation>
    <scope>NUCLEOTIDE SEQUENCE [LARGE SCALE GENOMIC DNA]</scope>
    <source>
        <strain evidence="5 6">APC942/31-1</strain>
    </source>
</reference>
<dbReference type="InterPro" id="IPR012338">
    <property type="entry name" value="Beta-lactam/transpept-like"/>
</dbReference>
<protein>
    <submittedName>
        <fullName evidence="5">Serine hydrolase</fullName>
    </submittedName>
</protein>
<dbReference type="EMBL" id="PSQG01000005">
    <property type="protein sequence ID" value="RCH45225.1"/>
    <property type="molecule type" value="Genomic_DNA"/>
</dbReference>
<evidence type="ECO:0000313" key="6">
    <source>
        <dbReference type="Proteomes" id="UP000253208"/>
    </source>
</evidence>
<keyword evidence="1" id="KW-0175">Coiled coil</keyword>
<keyword evidence="3" id="KW-0472">Membrane</keyword>
<dbReference type="PANTHER" id="PTHR35333">
    <property type="entry name" value="BETA-LACTAMASE"/>
    <property type="match status" value="1"/>
</dbReference>
<dbReference type="InterPro" id="IPR000871">
    <property type="entry name" value="Beta-lactam_class-A"/>
</dbReference>